<gene>
    <name evidence="3" type="ORF">CYCCA115_LOCUS3778</name>
</gene>
<keyword evidence="2" id="KW-1133">Transmembrane helix</keyword>
<feature type="transmembrane region" description="Helical" evidence="2">
    <location>
        <begin position="71"/>
        <end position="91"/>
    </location>
</feature>
<accession>A0AAD2CLU0</accession>
<feature type="transmembrane region" description="Helical" evidence="2">
    <location>
        <begin position="31"/>
        <end position="50"/>
    </location>
</feature>
<sequence>MTHFQSRHSREYECSVSFTEDSYIDNTHWTLMTHSVSAIVYLLAAVKLYFLPHSRRLSSPCNCLHQSPTEYTVPMFLCVTSISHGLAALHTATAKSAEDLNPLIIASNLYAAVGSGLVLYLSLAVVQATPECIPNVWFILVVAASVAPIWAVIYNFEVIEGIDLHMCFLAAYYLLLPLSYSVRIFETIEKSFFHYLFKFVAFVTILISMSYTYNFYWKCGSYIAYKNCFEDCPLPHGVNQTSFFNITKMISLVCWAWAEDRVPSVCFKQFDEPEDDTTVISDGFSFDDDLMMDKDHTNSDEIENLEEQNHSFDSTRSSTTEEDQIDDSDSDQHDS</sequence>
<dbReference type="Proteomes" id="UP001295423">
    <property type="component" value="Unassembled WGS sequence"/>
</dbReference>
<keyword evidence="2" id="KW-0472">Membrane</keyword>
<proteinExistence type="predicted"/>
<comment type="caution">
    <text evidence="3">The sequence shown here is derived from an EMBL/GenBank/DDBJ whole genome shotgun (WGS) entry which is preliminary data.</text>
</comment>
<feature type="region of interest" description="Disordered" evidence="1">
    <location>
        <begin position="293"/>
        <end position="335"/>
    </location>
</feature>
<dbReference type="EMBL" id="CAKOGP040000335">
    <property type="protein sequence ID" value="CAJ1934438.1"/>
    <property type="molecule type" value="Genomic_DNA"/>
</dbReference>
<organism evidence="3 4">
    <name type="scientific">Cylindrotheca closterium</name>
    <dbReference type="NCBI Taxonomy" id="2856"/>
    <lineage>
        <taxon>Eukaryota</taxon>
        <taxon>Sar</taxon>
        <taxon>Stramenopiles</taxon>
        <taxon>Ochrophyta</taxon>
        <taxon>Bacillariophyta</taxon>
        <taxon>Bacillariophyceae</taxon>
        <taxon>Bacillariophycidae</taxon>
        <taxon>Bacillariales</taxon>
        <taxon>Bacillariaceae</taxon>
        <taxon>Cylindrotheca</taxon>
    </lineage>
</organism>
<keyword evidence="4" id="KW-1185">Reference proteome</keyword>
<feature type="compositionally biased region" description="Acidic residues" evidence="1">
    <location>
        <begin position="320"/>
        <end position="329"/>
    </location>
</feature>
<keyword evidence="2" id="KW-0812">Transmembrane</keyword>
<evidence type="ECO:0000313" key="3">
    <source>
        <dbReference type="EMBL" id="CAJ1934438.1"/>
    </source>
</evidence>
<reference evidence="3" key="1">
    <citation type="submission" date="2023-08" db="EMBL/GenBank/DDBJ databases">
        <authorList>
            <person name="Audoor S."/>
            <person name="Bilcke G."/>
        </authorList>
    </citation>
    <scope>NUCLEOTIDE SEQUENCE</scope>
</reference>
<protein>
    <submittedName>
        <fullName evidence="3">Uncharacterized protein</fullName>
    </submittedName>
</protein>
<feature type="transmembrane region" description="Helical" evidence="2">
    <location>
        <begin position="136"/>
        <end position="156"/>
    </location>
</feature>
<evidence type="ECO:0000313" key="4">
    <source>
        <dbReference type="Proteomes" id="UP001295423"/>
    </source>
</evidence>
<dbReference type="AlphaFoldDB" id="A0AAD2CLU0"/>
<feature type="transmembrane region" description="Helical" evidence="2">
    <location>
        <begin position="103"/>
        <end position="124"/>
    </location>
</feature>
<name>A0AAD2CLU0_9STRA</name>
<evidence type="ECO:0000256" key="2">
    <source>
        <dbReference type="SAM" id="Phobius"/>
    </source>
</evidence>
<feature type="transmembrane region" description="Helical" evidence="2">
    <location>
        <begin position="192"/>
        <end position="213"/>
    </location>
</feature>
<feature type="transmembrane region" description="Helical" evidence="2">
    <location>
        <begin position="162"/>
        <end position="180"/>
    </location>
</feature>
<evidence type="ECO:0000256" key="1">
    <source>
        <dbReference type="SAM" id="MobiDB-lite"/>
    </source>
</evidence>